<keyword evidence="8" id="KW-0999">Mitochondrion inner membrane</keyword>
<comment type="function">
    <text evidence="8">Required for assembly of cytochrome c oxidase (complex IV).</text>
</comment>
<name>A0ABN9LI90_9NEOB</name>
<proteinExistence type="inferred from homology"/>
<evidence type="ECO:0000256" key="9">
    <source>
        <dbReference type="SAM" id="MobiDB-lite"/>
    </source>
</evidence>
<keyword evidence="5 8" id="KW-1133">Transmembrane helix</keyword>
<dbReference type="Proteomes" id="UP001176940">
    <property type="component" value="Unassembled WGS sequence"/>
</dbReference>
<evidence type="ECO:0000313" key="12">
    <source>
        <dbReference type="Proteomes" id="UP001176940"/>
    </source>
</evidence>
<comment type="caution">
    <text evidence="11">The sequence shown here is derived from an EMBL/GenBank/DDBJ whole genome shotgun (WGS) entry which is preliminary data.</text>
</comment>
<feature type="region of interest" description="Disordered" evidence="9">
    <location>
        <begin position="32"/>
        <end position="58"/>
    </location>
</feature>
<feature type="transmembrane region" description="Helical" evidence="8">
    <location>
        <begin position="81"/>
        <end position="99"/>
    </location>
</feature>
<evidence type="ECO:0000256" key="2">
    <source>
        <dbReference type="ARBA" id="ARBA00004304"/>
    </source>
</evidence>
<dbReference type="PANTHER" id="PTHR15642:SF3">
    <property type="entry name" value="CYTOCHROME C OXIDASE ASSEMBLY FACTOR 3 HOMOLOG, MITOCHONDRIAL"/>
    <property type="match status" value="1"/>
</dbReference>
<protein>
    <recommendedName>
        <fullName evidence="8">Cytochrome c oxidase assembly factor 3</fullName>
    </recommendedName>
</protein>
<evidence type="ECO:0000256" key="8">
    <source>
        <dbReference type="RuleBase" id="RU367056"/>
    </source>
</evidence>
<evidence type="ECO:0000256" key="6">
    <source>
        <dbReference type="ARBA" id="ARBA00023128"/>
    </source>
</evidence>
<organism evidence="11 12">
    <name type="scientific">Ranitomeya imitator</name>
    <name type="common">mimic poison frog</name>
    <dbReference type="NCBI Taxonomy" id="111125"/>
    <lineage>
        <taxon>Eukaryota</taxon>
        <taxon>Metazoa</taxon>
        <taxon>Chordata</taxon>
        <taxon>Craniata</taxon>
        <taxon>Vertebrata</taxon>
        <taxon>Euteleostomi</taxon>
        <taxon>Amphibia</taxon>
        <taxon>Batrachia</taxon>
        <taxon>Anura</taxon>
        <taxon>Neobatrachia</taxon>
        <taxon>Hyloidea</taxon>
        <taxon>Dendrobatidae</taxon>
        <taxon>Dendrobatinae</taxon>
        <taxon>Ranitomeya</taxon>
    </lineage>
</organism>
<reference evidence="11" key="1">
    <citation type="submission" date="2023-07" db="EMBL/GenBank/DDBJ databases">
        <authorList>
            <person name="Stuckert A."/>
        </authorList>
    </citation>
    <scope>NUCLEOTIDE SEQUENCE</scope>
</reference>
<keyword evidence="6 8" id="KW-0496">Mitochondrion</keyword>
<gene>
    <name evidence="11" type="ORF">RIMI_LOCUS9016232</name>
</gene>
<evidence type="ECO:0000256" key="7">
    <source>
        <dbReference type="ARBA" id="ARBA00023136"/>
    </source>
</evidence>
<dbReference type="InterPro" id="IPR041752">
    <property type="entry name" value="Coa3"/>
</dbReference>
<evidence type="ECO:0000256" key="3">
    <source>
        <dbReference type="ARBA" id="ARBA00007035"/>
    </source>
</evidence>
<dbReference type="InterPro" id="IPR018628">
    <property type="entry name" value="Coa3_CC"/>
</dbReference>
<evidence type="ECO:0000256" key="1">
    <source>
        <dbReference type="ARBA" id="ARBA00003429"/>
    </source>
</evidence>
<dbReference type="PANTHER" id="PTHR15642">
    <property type="entry name" value="CYTOCHROME C OXIDASE ASSEMBLY FACTOR 3, MITOCHONDRIAL"/>
    <property type="match status" value="1"/>
</dbReference>
<comment type="function">
    <text evidence="1">Core component of the MITRAC (mitochondrial translation regulation assembly intermediate of cytochrome c oxidase complex) complex, that regulates cytochrome c oxidase assembly. MITRAC complexes regulate both translation of mitochondrial encoded components and assembly of nuclear-encoded components imported in mitochondrion. Required for efficient translation of MT-CO1 and mitochondrial respiratory chain complex IV assembly.</text>
</comment>
<evidence type="ECO:0000256" key="4">
    <source>
        <dbReference type="ARBA" id="ARBA00022692"/>
    </source>
</evidence>
<accession>A0ABN9LI90</accession>
<keyword evidence="12" id="KW-1185">Reference proteome</keyword>
<keyword evidence="4 8" id="KW-0812">Transmembrane</keyword>
<keyword evidence="7 8" id="KW-0472">Membrane</keyword>
<comment type="subunit">
    <text evidence="8">Component of 250-400 kDa complexes called cytochrome oxidase assembly intermediates or COA complexes.</text>
</comment>
<dbReference type="EMBL" id="CAUEEQ010018360">
    <property type="protein sequence ID" value="CAJ0940872.1"/>
    <property type="molecule type" value="Genomic_DNA"/>
</dbReference>
<evidence type="ECO:0000256" key="5">
    <source>
        <dbReference type="ARBA" id="ARBA00022989"/>
    </source>
</evidence>
<evidence type="ECO:0000259" key="10">
    <source>
        <dbReference type="Pfam" id="PF09813"/>
    </source>
</evidence>
<dbReference type="Pfam" id="PF09813">
    <property type="entry name" value="Coa3_cc"/>
    <property type="match status" value="1"/>
</dbReference>
<feature type="domain" description="Cytochrome c oxidase assembly factor 3 mitochondrial coiled-coil" evidence="10">
    <location>
        <begin position="69"/>
        <end position="121"/>
    </location>
</feature>
<sequence length="135" mass="15048">MSIFSSYFLSLAPEVTDDVIFERCRQINMAEKGSTQGSGARDAKKQQQQQQQALTPEQMALLRRREMAQWANSGKLRMRNVITGLAIGGVVLGICFLTGSTDGYTFFSVSQEKFLDELEDEAKVVRANYPKTSAN</sequence>
<evidence type="ECO:0000313" key="11">
    <source>
        <dbReference type="EMBL" id="CAJ0940872.1"/>
    </source>
</evidence>
<comment type="subcellular location">
    <subcellularLocation>
        <location evidence="2">Mitochondrion membrane</location>
        <topology evidence="2">Single-pass membrane protein</topology>
    </subcellularLocation>
</comment>
<comment type="similarity">
    <text evidence="3 8">Belongs to the COA3 family.</text>
</comment>